<evidence type="ECO:0000256" key="7">
    <source>
        <dbReference type="HAMAP-Rule" id="MF_01147"/>
    </source>
</evidence>
<comment type="similarity">
    <text evidence="1 7">Belongs to the Lgt family.</text>
</comment>
<dbReference type="AlphaFoldDB" id="A0A0S4LL34"/>
<dbReference type="PANTHER" id="PTHR30589:SF0">
    <property type="entry name" value="PHOSPHATIDYLGLYCEROL--PROLIPOPROTEIN DIACYLGLYCERYL TRANSFERASE"/>
    <property type="match status" value="1"/>
</dbReference>
<feature type="transmembrane region" description="Helical" evidence="7">
    <location>
        <begin position="233"/>
        <end position="258"/>
    </location>
</feature>
<dbReference type="GO" id="GO:0008961">
    <property type="term" value="F:phosphatidylglycerol-prolipoprotein diacylglyceryl transferase activity"/>
    <property type="evidence" value="ECO:0007669"/>
    <property type="project" value="UniProtKB-UniRule"/>
</dbReference>
<dbReference type="GO" id="GO:0042158">
    <property type="term" value="P:lipoprotein biosynthetic process"/>
    <property type="evidence" value="ECO:0007669"/>
    <property type="project" value="UniProtKB-UniRule"/>
</dbReference>
<dbReference type="OrthoDB" id="871140at2"/>
<keyword evidence="9" id="KW-1185">Reference proteome</keyword>
<accession>A0A0S4LL34</accession>
<reference evidence="9" key="1">
    <citation type="submission" date="2015-10" db="EMBL/GenBank/DDBJ databases">
        <authorList>
            <person name="Luecker S."/>
            <person name="Luecker S."/>
        </authorList>
    </citation>
    <scope>NUCLEOTIDE SEQUENCE [LARGE SCALE GENOMIC DNA]</scope>
</reference>
<feature type="transmembrane region" description="Helical" evidence="7">
    <location>
        <begin position="24"/>
        <end position="42"/>
    </location>
</feature>
<dbReference type="GO" id="GO:0005886">
    <property type="term" value="C:plasma membrane"/>
    <property type="evidence" value="ECO:0007669"/>
    <property type="project" value="UniProtKB-SubCell"/>
</dbReference>
<feature type="transmembrane region" description="Helical" evidence="7">
    <location>
        <begin position="205"/>
        <end position="221"/>
    </location>
</feature>
<evidence type="ECO:0000313" key="8">
    <source>
        <dbReference type="EMBL" id="CUS36692.1"/>
    </source>
</evidence>
<keyword evidence="2 7" id="KW-1003">Cell membrane</keyword>
<dbReference type="InterPro" id="IPR001640">
    <property type="entry name" value="Lgt"/>
</dbReference>
<dbReference type="UniPathway" id="UPA00664"/>
<keyword evidence="3 7" id="KW-0808">Transferase</keyword>
<evidence type="ECO:0000256" key="6">
    <source>
        <dbReference type="ARBA" id="ARBA00023136"/>
    </source>
</evidence>
<comment type="catalytic activity">
    <reaction evidence="7">
        <text>L-cysteinyl-[prolipoprotein] + a 1,2-diacyl-sn-glycero-3-phospho-(1'-sn-glycerol) = an S-1,2-diacyl-sn-glyceryl-L-cysteinyl-[prolipoprotein] + sn-glycerol 1-phosphate + H(+)</text>
        <dbReference type="Rhea" id="RHEA:56712"/>
        <dbReference type="Rhea" id="RHEA-COMP:14679"/>
        <dbReference type="Rhea" id="RHEA-COMP:14680"/>
        <dbReference type="ChEBI" id="CHEBI:15378"/>
        <dbReference type="ChEBI" id="CHEBI:29950"/>
        <dbReference type="ChEBI" id="CHEBI:57685"/>
        <dbReference type="ChEBI" id="CHEBI:64716"/>
        <dbReference type="ChEBI" id="CHEBI:140658"/>
        <dbReference type="EC" id="2.5.1.145"/>
    </reaction>
</comment>
<proteinExistence type="inferred from homology"/>
<keyword evidence="4 7" id="KW-0812">Transmembrane</keyword>
<name>A0A0S4LL34_9BACT</name>
<feature type="transmembrane region" description="Helical" evidence="7">
    <location>
        <begin position="62"/>
        <end position="83"/>
    </location>
</feature>
<dbReference type="NCBIfam" id="TIGR00544">
    <property type="entry name" value="lgt"/>
    <property type="match status" value="1"/>
</dbReference>
<protein>
    <recommendedName>
        <fullName evidence="7">Phosphatidylglycerol--prolipoprotein diacylglyceryl transferase</fullName>
        <ecNumber evidence="7">2.5.1.145</ecNumber>
    </recommendedName>
</protein>
<dbReference type="PROSITE" id="PS01311">
    <property type="entry name" value="LGT"/>
    <property type="match status" value="1"/>
</dbReference>
<comment type="function">
    <text evidence="7">Catalyzes the transfer of the diacylglyceryl group from phosphatidylglycerol to the sulfhydryl group of the N-terminal cysteine of a prolipoprotein, the first step in the formation of mature lipoproteins.</text>
</comment>
<organism evidence="8 9">
    <name type="scientific">Candidatus Nitrospira nitrificans</name>
    <dbReference type="NCBI Taxonomy" id="1742973"/>
    <lineage>
        <taxon>Bacteria</taxon>
        <taxon>Pseudomonadati</taxon>
        <taxon>Nitrospirota</taxon>
        <taxon>Nitrospiria</taxon>
        <taxon>Nitrospirales</taxon>
        <taxon>Nitrospiraceae</taxon>
        <taxon>Nitrospira</taxon>
    </lineage>
</organism>
<dbReference type="STRING" id="1742973.COMA2_250033"/>
<dbReference type="EC" id="2.5.1.145" evidence="7"/>
<keyword evidence="6 7" id="KW-0472">Membrane</keyword>
<gene>
    <name evidence="7 8" type="primary">lgt</name>
    <name evidence="8" type="ORF">COMA2_250033</name>
</gene>
<keyword evidence="8" id="KW-0328">Glycosyltransferase</keyword>
<keyword evidence="5 7" id="KW-1133">Transmembrane helix</keyword>
<evidence type="ECO:0000256" key="5">
    <source>
        <dbReference type="ARBA" id="ARBA00022989"/>
    </source>
</evidence>
<evidence type="ECO:0000256" key="3">
    <source>
        <dbReference type="ARBA" id="ARBA00022679"/>
    </source>
</evidence>
<feature type="transmembrane region" description="Helical" evidence="7">
    <location>
        <begin position="95"/>
        <end position="117"/>
    </location>
</feature>
<evidence type="ECO:0000256" key="1">
    <source>
        <dbReference type="ARBA" id="ARBA00007150"/>
    </source>
</evidence>
<comment type="subcellular location">
    <subcellularLocation>
        <location evidence="7">Cell membrane</location>
        <topology evidence="7">Multi-pass membrane protein</topology>
    </subcellularLocation>
</comment>
<dbReference type="HAMAP" id="MF_01147">
    <property type="entry name" value="Lgt"/>
    <property type="match status" value="1"/>
</dbReference>
<dbReference type="Proteomes" id="UP000198736">
    <property type="component" value="Unassembled WGS sequence"/>
</dbReference>
<dbReference type="EMBL" id="CZPZ01000018">
    <property type="protein sequence ID" value="CUS36692.1"/>
    <property type="molecule type" value="Genomic_DNA"/>
</dbReference>
<comment type="pathway">
    <text evidence="7">Protein modification; lipoprotein biosynthesis (diacylglyceryl transfer).</text>
</comment>
<keyword evidence="8" id="KW-0449">Lipoprotein</keyword>
<feature type="binding site" evidence="7">
    <location>
        <position position="144"/>
    </location>
    <ligand>
        <name>a 1,2-diacyl-sn-glycero-3-phospho-(1'-sn-glycerol)</name>
        <dbReference type="ChEBI" id="CHEBI:64716"/>
    </ligand>
</feature>
<sequence>MPLPAAIPYPNIDPVLVALGPIQLRWYGLMYLIGLTVAYFLIQHKVAQKGLMIRKDQIYDMVVYAAFGVFLGGRIGYTLFYNFSYYSQNPLKLLAVWEGGMSFHGGLIGTAIALIWFSKRQGIPTYTVADLATAVTPIGLGFGRIGNFINGELYGRSTDVDWCMVFPAGGPVCRHPSQLYEATLEGLTLFTVLWLIDRRATPPGTIFWTFITGYGISRLIVELFREPDQHLGFILGSITMGQILSIPMVAIGLIMLVLGYQRARQRAAHAGKF</sequence>
<dbReference type="Pfam" id="PF01790">
    <property type="entry name" value="LGT"/>
    <property type="match status" value="1"/>
</dbReference>
<evidence type="ECO:0000256" key="2">
    <source>
        <dbReference type="ARBA" id="ARBA00022475"/>
    </source>
</evidence>
<dbReference type="PANTHER" id="PTHR30589">
    <property type="entry name" value="PROLIPOPROTEIN DIACYLGLYCERYL TRANSFERASE"/>
    <property type="match status" value="1"/>
</dbReference>
<evidence type="ECO:0000256" key="4">
    <source>
        <dbReference type="ARBA" id="ARBA00022692"/>
    </source>
</evidence>
<evidence type="ECO:0000313" key="9">
    <source>
        <dbReference type="Proteomes" id="UP000198736"/>
    </source>
</evidence>